<proteinExistence type="predicted"/>
<keyword evidence="1" id="KW-0472">Membrane</keyword>
<protein>
    <submittedName>
        <fullName evidence="2">Uncharacterized protein</fullName>
    </submittedName>
</protein>
<evidence type="ECO:0000256" key="1">
    <source>
        <dbReference type="SAM" id="Phobius"/>
    </source>
</evidence>
<feature type="transmembrane region" description="Helical" evidence="1">
    <location>
        <begin position="66"/>
        <end position="85"/>
    </location>
</feature>
<keyword evidence="3" id="KW-1185">Reference proteome</keyword>
<dbReference type="Proteomes" id="UP000635606">
    <property type="component" value="Unassembled WGS sequence"/>
</dbReference>
<evidence type="ECO:0000313" key="3">
    <source>
        <dbReference type="Proteomes" id="UP000635606"/>
    </source>
</evidence>
<organism evidence="2 3">
    <name type="scientific">Virgisporangium ochraceum</name>
    <dbReference type="NCBI Taxonomy" id="65505"/>
    <lineage>
        <taxon>Bacteria</taxon>
        <taxon>Bacillati</taxon>
        <taxon>Actinomycetota</taxon>
        <taxon>Actinomycetes</taxon>
        <taxon>Micromonosporales</taxon>
        <taxon>Micromonosporaceae</taxon>
        <taxon>Virgisporangium</taxon>
    </lineage>
</organism>
<keyword evidence="1" id="KW-1133">Transmembrane helix</keyword>
<comment type="caution">
    <text evidence="2">The sequence shown here is derived from an EMBL/GenBank/DDBJ whole genome shotgun (WGS) entry which is preliminary data.</text>
</comment>
<dbReference type="EMBL" id="BOPH01000152">
    <property type="protein sequence ID" value="GIJ75239.1"/>
    <property type="molecule type" value="Genomic_DNA"/>
</dbReference>
<dbReference type="InterPro" id="IPR045428">
    <property type="entry name" value="EACC1"/>
</dbReference>
<gene>
    <name evidence="2" type="ORF">Voc01_101560</name>
</gene>
<dbReference type="Pfam" id="PF19953">
    <property type="entry name" value="EACC1"/>
    <property type="match status" value="1"/>
</dbReference>
<accession>A0A8J4A3L6</accession>
<evidence type="ECO:0000313" key="2">
    <source>
        <dbReference type="EMBL" id="GIJ75239.1"/>
    </source>
</evidence>
<name>A0A8J4A3L6_9ACTN</name>
<sequence length="145" mass="15537">MDAVRHANVSAVTDELLVTIVDPTSRSGDDLRSIRGWLAGHDELRGRVDLRAAAAPADALGPLTDALVVAAPLAAAVVPALISWIRSRHTDISLTISRADGTSVELTAQRVRRLGADELRGEVDRIVRGLESAERTEPMEPTETQ</sequence>
<reference evidence="2" key="1">
    <citation type="submission" date="2021-01" db="EMBL/GenBank/DDBJ databases">
        <title>Whole genome shotgun sequence of Virgisporangium ochraceum NBRC 16418.</title>
        <authorList>
            <person name="Komaki H."/>
            <person name="Tamura T."/>
        </authorList>
    </citation>
    <scope>NUCLEOTIDE SEQUENCE</scope>
    <source>
        <strain evidence="2">NBRC 16418</strain>
    </source>
</reference>
<dbReference type="AlphaFoldDB" id="A0A8J4A3L6"/>
<keyword evidence="1" id="KW-0812">Transmembrane</keyword>